<dbReference type="OrthoDB" id="713689at2"/>
<name>A0A1N6V0V3_9BACT</name>
<evidence type="ECO:0000313" key="3">
    <source>
        <dbReference type="Proteomes" id="UP000185924"/>
    </source>
</evidence>
<feature type="signal peptide" evidence="1">
    <location>
        <begin position="1"/>
        <end position="21"/>
    </location>
</feature>
<dbReference type="RefSeq" id="WP_007656337.1">
    <property type="nucleotide sequence ID" value="NZ_FTNM01000001.1"/>
</dbReference>
<evidence type="ECO:0000313" key="2">
    <source>
        <dbReference type="EMBL" id="SIQ71515.1"/>
    </source>
</evidence>
<evidence type="ECO:0000256" key="1">
    <source>
        <dbReference type="SAM" id="SignalP"/>
    </source>
</evidence>
<dbReference type="AlphaFoldDB" id="A0A1N6V0V3"/>
<protein>
    <recommendedName>
        <fullName evidence="4">Type 1 periplasmic binding fold superfamily protein</fullName>
    </recommendedName>
</protein>
<gene>
    <name evidence="2" type="ORF">SAMN05421545_1175</name>
</gene>
<dbReference type="EMBL" id="FTNM01000001">
    <property type="protein sequence ID" value="SIQ71515.1"/>
    <property type="molecule type" value="Genomic_DNA"/>
</dbReference>
<feature type="chain" id="PRO_5009938873" description="Type 1 periplasmic binding fold superfamily protein" evidence="1">
    <location>
        <begin position="22"/>
        <end position="188"/>
    </location>
</feature>
<keyword evidence="1" id="KW-0732">Signal</keyword>
<sequence length="188" mass="20614">MNKIFRPYLTLALFGSLVAFTSCDDHDHEPHDHEEELITTVMLTMTPQDGGQAITATYRDLDGDGGQAPVYTPENVVLQAGKVYNTTITLMDESHHEEDLTAEIREKGSEHQFFFEPSPATLLTVTTTDRDSNGRPIGLENTIQTSSNPQAGKLRVVLKHQPGGLKTDNSNISTGGTDADVQFNITLQ</sequence>
<dbReference type="STRING" id="1077936.SAMN05421545_1175"/>
<organism evidence="2 3">
    <name type="scientific">Pontibacter lucknowensis</name>
    <dbReference type="NCBI Taxonomy" id="1077936"/>
    <lineage>
        <taxon>Bacteria</taxon>
        <taxon>Pseudomonadati</taxon>
        <taxon>Bacteroidota</taxon>
        <taxon>Cytophagia</taxon>
        <taxon>Cytophagales</taxon>
        <taxon>Hymenobacteraceae</taxon>
        <taxon>Pontibacter</taxon>
    </lineage>
</organism>
<dbReference type="Proteomes" id="UP000185924">
    <property type="component" value="Unassembled WGS sequence"/>
</dbReference>
<reference evidence="3" key="1">
    <citation type="submission" date="2017-01" db="EMBL/GenBank/DDBJ databases">
        <authorList>
            <person name="Varghese N."/>
            <person name="Submissions S."/>
        </authorList>
    </citation>
    <scope>NUCLEOTIDE SEQUENCE [LARGE SCALE GENOMIC DNA]</scope>
    <source>
        <strain evidence="3">DM9</strain>
    </source>
</reference>
<accession>A0A1N6V0V3</accession>
<dbReference type="PROSITE" id="PS51257">
    <property type="entry name" value="PROKAR_LIPOPROTEIN"/>
    <property type="match status" value="1"/>
</dbReference>
<evidence type="ECO:0008006" key="4">
    <source>
        <dbReference type="Google" id="ProtNLM"/>
    </source>
</evidence>
<proteinExistence type="predicted"/>
<keyword evidence="3" id="KW-1185">Reference proteome</keyword>